<dbReference type="Proteomes" id="UP000834106">
    <property type="component" value="Chromosome 2"/>
</dbReference>
<reference evidence="1" key="1">
    <citation type="submission" date="2023-05" db="EMBL/GenBank/DDBJ databases">
        <authorList>
            <person name="Huff M."/>
        </authorList>
    </citation>
    <scope>NUCLEOTIDE SEQUENCE</scope>
</reference>
<name>A0AAD1YWV6_9LAMI</name>
<dbReference type="EMBL" id="OU503037">
    <property type="protein sequence ID" value="CAI9757230.1"/>
    <property type="molecule type" value="Genomic_DNA"/>
</dbReference>
<protein>
    <submittedName>
        <fullName evidence="1">Uncharacterized protein</fullName>
    </submittedName>
</protein>
<evidence type="ECO:0000313" key="1">
    <source>
        <dbReference type="EMBL" id="CAI9757230.1"/>
    </source>
</evidence>
<keyword evidence="2" id="KW-1185">Reference proteome</keyword>
<proteinExistence type="predicted"/>
<gene>
    <name evidence="1" type="ORF">FPE_LOCUS4660</name>
</gene>
<evidence type="ECO:0000313" key="2">
    <source>
        <dbReference type="Proteomes" id="UP000834106"/>
    </source>
</evidence>
<accession>A0AAD1YWV6</accession>
<sequence>MMTKTAKSAALFWFRNSDNGKDVGLFVNFWIDTYFAGHFWNLTEDAGKEIGFPKTNHTTCSHTHTLLQPNLNSVVVGEDGSQESSPSLISAATPSRIFGKKLLNSSYEIYGSIDNDFGFGTPSYYLELGLKLGSSDFGILIWG</sequence>
<dbReference type="AlphaFoldDB" id="A0AAD1YWV6"/>
<organism evidence="1 2">
    <name type="scientific">Fraxinus pennsylvanica</name>
    <dbReference type="NCBI Taxonomy" id="56036"/>
    <lineage>
        <taxon>Eukaryota</taxon>
        <taxon>Viridiplantae</taxon>
        <taxon>Streptophyta</taxon>
        <taxon>Embryophyta</taxon>
        <taxon>Tracheophyta</taxon>
        <taxon>Spermatophyta</taxon>
        <taxon>Magnoliopsida</taxon>
        <taxon>eudicotyledons</taxon>
        <taxon>Gunneridae</taxon>
        <taxon>Pentapetalae</taxon>
        <taxon>asterids</taxon>
        <taxon>lamiids</taxon>
        <taxon>Lamiales</taxon>
        <taxon>Oleaceae</taxon>
        <taxon>Oleeae</taxon>
        <taxon>Fraxinus</taxon>
    </lineage>
</organism>